<dbReference type="EMBL" id="SRMQ01000007">
    <property type="protein sequence ID" value="TGJ76211.1"/>
    <property type="molecule type" value="Genomic_DNA"/>
</dbReference>
<dbReference type="SUPFAM" id="SSF52540">
    <property type="entry name" value="P-loop containing nucleoside triphosphate hydrolases"/>
    <property type="match status" value="1"/>
</dbReference>
<keyword evidence="1" id="KW-0472">Membrane</keyword>
<dbReference type="OrthoDB" id="1705293at2"/>
<protein>
    <submittedName>
        <fullName evidence="2">Uncharacterized protein</fullName>
    </submittedName>
</protein>
<keyword evidence="1" id="KW-1133">Transmembrane helix</keyword>
<reference evidence="2 3" key="1">
    <citation type="submission" date="2019-04" db="EMBL/GenBank/DDBJ databases">
        <authorList>
            <person name="Poehlein A."/>
            <person name="Bengelsdorf F.R."/>
            <person name="Duerre P."/>
            <person name="Daniel R."/>
        </authorList>
    </citation>
    <scope>NUCLEOTIDE SEQUENCE [LARGE SCALE GENOMIC DNA]</scope>
    <source>
        <strain evidence="2 3">BS-1</strain>
    </source>
</reference>
<organism evidence="2 3">
    <name type="scientific">Caproiciproducens galactitolivorans</name>
    <dbReference type="NCBI Taxonomy" id="642589"/>
    <lineage>
        <taxon>Bacteria</taxon>
        <taxon>Bacillati</taxon>
        <taxon>Bacillota</taxon>
        <taxon>Clostridia</taxon>
        <taxon>Eubacteriales</taxon>
        <taxon>Acutalibacteraceae</taxon>
        <taxon>Caproiciproducens</taxon>
    </lineage>
</organism>
<dbReference type="Proteomes" id="UP000297714">
    <property type="component" value="Unassembled WGS sequence"/>
</dbReference>
<gene>
    <name evidence="2" type="ORF">CAGA_16720</name>
</gene>
<evidence type="ECO:0000256" key="1">
    <source>
        <dbReference type="SAM" id="Phobius"/>
    </source>
</evidence>
<comment type="caution">
    <text evidence="2">The sequence shown here is derived from an EMBL/GenBank/DDBJ whole genome shotgun (WGS) entry which is preliminary data.</text>
</comment>
<accession>A0A4Z0YAC8</accession>
<sequence length="187" mass="20742">MNNNQVLAIWGSPDSGKTTLSVKITKGLEAIKRSVAIVTCDEETPMLPVLTPAGKQNHPSLGELLSQSRISQTDILKYSVPYGDEISLIGYRLEENETTYPIVAKLSKMRTVSGELDYEMYKEIKMYLSVLAIIGGIILAACALNNDWKGFLFCTTKGKISLSITALVIFVTLIRVIRLTKPVEFRR</sequence>
<evidence type="ECO:0000313" key="3">
    <source>
        <dbReference type="Proteomes" id="UP000297714"/>
    </source>
</evidence>
<keyword evidence="1" id="KW-0812">Transmembrane</keyword>
<proteinExistence type="predicted"/>
<dbReference type="RefSeq" id="WP_135659727.1">
    <property type="nucleotide sequence ID" value="NZ_SRMQ01000007.1"/>
</dbReference>
<dbReference type="AlphaFoldDB" id="A0A4Z0YAC8"/>
<dbReference type="InterPro" id="IPR027417">
    <property type="entry name" value="P-loop_NTPase"/>
</dbReference>
<feature type="transmembrane region" description="Helical" evidence="1">
    <location>
        <begin position="126"/>
        <end position="146"/>
    </location>
</feature>
<keyword evidence="3" id="KW-1185">Reference proteome</keyword>
<name>A0A4Z0YAC8_9FIRM</name>
<feature type="transmembrane region" description="Helical" evidence="1">
    <location>
        <begin position="158"/>
        <end position="177"/>
    </location>
</feature>
<evidence type="ECO:0000313" key="2">
    <source>
        <dbReference type="EMBL" id="TGJ76211.1"/>
    </source>
</evidence>